<evidence type="ECO:0000256" key="2">
    <source>
        <dbReference type="ARBA" id="ARBA00006843"/>
    </source>
</evidence>
<sequence>MRRPYPEAAHMSKPTEKFPNDPSRLAWASLLLGNWLTAIVAIVYANKAASLHLAGQAELSLAAARRSRAWAYASFALLWIPFAIIVAAGMYLRLTGSR</sequence>
<keyword evidence="4 6" id="KW-1133">Transmembrane helix</keyword>
<dbReference type="Pfam" id="PF04505">
    <property type="entry name" value="CD225"/>
    <property type="match status" value="1"/>
</dbReference>
<comment type="subcellular location">
    <subcellularLocation>
        <location evidence="1">Membrane</location>
    </subcellularLocation>
</comment>
<organism evidence="7 8">
    <name type="scientific">Rhizopus delemar</name>
    <dbReference type="NCBI Taxonomy" id="936053"/>
    <lineage>
        <taxon>Eukaryota</taxon>
        <taxon>Fungi</taxon>
        <taxon>Fungi incertae sedis</taxon>
        <taxon>Mucoromycota</taxon>
        <taxon>Mucoromycotina</taxon>
        <taxon>Mucoromycetes</taxon>
        <taxon>Mucorales</taxon>
        <taxon>Mucorineae</taxon>
        <taxon>Rhizopodaceae</taxon>
        <taxon>Rhizopus</taxon>
    </lineage>
</organism>
<dbReference type="Proteomes" id="UP000740926">
    <property type="component" value="Unassembled WGS sequence"/>
</dbReference>
<evidence type="ECO:0000313" key="7">
    <source>
        <dbReference type="EMBL" id="KAG1528153.1"/>
    </source>
</evidence>
<gene>
    <name evidence="7" type="ORF">G6F50_018265</name>
</gene>
<accession>A0A9P6XMR1</accession>
<reference evidence="7 8" key="1">
    <citation type="journal article" date="2020" name="Microb. Genom.">
        <title>Genetic diversity of clinical and environmental Mucorales isolates obtained from an investigation of mucormycosis cases among solid organ transplant recipients.</title>
        <authorList>
            <person name="Nguyen M.H."/>
            <person name="Kaul D."/>
            <person name="Muto C."/>
            <person name="Cheng S.J."/>
            <person name="Richter R.A."/>
            <person name="Bruno V.M."/>
            <person name="Liu G."/>
            <person name="Beyhan S."/>
            <person name="Sundermann A.J."/>
            <person name="Mounaud S."/>
            <person name="Pasculle A.W."/>
            <person name="Nierman W.C."/>
            <person name="Driscoll E."/>
            <person name="Cumbie R."/>
            <person name="Clancy C.J."/>
            <person name="Dupont C.L."/>
        </authorList>
    </citation>
    <scope>NUCLEOTIDE SEQUENCE [LARGE SCALE GENOMIC DNA]</scope>
    <source>
        <strain evidence="7 8">GL24</strain>
    </source>
</reference>
<evidence type="ECO:0000256" key="3">
    <source>
        <dbReference type="ARBA" id="ARBA00022692"/>
    </source>
</evidence>
<dbReference type="AlphaFoldDB" id="A0A9P6XMR1"/>
<dbReference type="GO" id="GO:0016020">
    <property type="term" value="C:membrane"/>
    <property type="evidence" value="ECO:0007669"/>
    <property type="project" value="UniProtKB-SubCell"/>
</dbReference>
<evidence type="ECO:0000256" key="4">
    <source>
        <dbReference type="ARBA" id="ARBA00022989"/>
    </source>
</evidence>
<keyword evidence="8" id="KW-1185">Reference proteome</keyword>
<evidence type="ECO:0000256" key="6">
    <source>
        <dbReference type="SAM" id="Phobius"/>
    </source>
</evidence>
<evidence type="ECO:0000256" key="5">
    <source>
        <dbReference type="ARBA" id="ARBA00023136"/>
    </source>
</evidence>
<proteinExistence type="inferred from homology"/>
<comment type="similarity">
    <text evidence="2">Belongs to the CD225/Dispanin family.</text>
</comment>
<name>A0A9P6XMR1_9FUNG</name>
<feature type="transmembrane region" description="Helical" evidence="6">
    <location>
        <begin position="25"/>
        <end position="45"/>
    </location>
</feature>
<dbReference type="InterPro" id="IPR007593">
    <property type="entry name" value="CD225/Dispanin_fam"/>
</dbReference>
<dbReference type="EMBL" id="JAANIU010016723">
    <property type="protein sequence ID" value="KAG1528153.1"/>
    <property type="molecule type" value="Genomic_DNA"/>
</dbReference>
<feature type="transmembrane region" description="Helical" evidence="6">
    <location>
        <begin position="69"/>
        <end position="92"/>
    </location>
</feature>
<keyword evidence="5 6" id="KW-0472">Membrane</keyword>
<protein>
    <submittedName>
        <fullName evidence="7">Uncharacterized protein</fullName>
    </submittedName>
</protein>
<comment type="caution">
    <text evidence="7">The sequence shown here is derived from an EMBL/GenBank/DDBJ whole genome shotgun (WGS) entry which is preliminary data.</text>
</comment>
<evidence type="ECO:0000256" key="1">
    <source>
        <dbReference type="ARBA" id="ARBA00004370"/>
    </source>
</evidence>
<evidence type="ECO:0000313" key="8">
    <source>
        <dbReference type="Proteomes" id="UP000740926"/>
    </source>
</evidence>
<keyword evidence="3 6" id="KW-0812">Transmembrane</keyword>